<dbReference type="GO" id="GO:0006338">
    <property type="term" value="P:chromatin remodeling"/>
    <property type="evidence" value="ECO:0007669"/>
    <property type="project" value="TreeGrafter"/>
</dbReference>
<feature type="domain" description="Bromo" evidence="4">
    <location>
        <begin position="346"/>
        <end position="379"/>
    </location>
</feature>
<keyword evidence="6" id="KW-1185">Reference proteome</keyword>
<dbReference type="OrthoDB" id="784962at2759"/>
<dbReference type="GO" id="GO:0005634">
    <property type="term" value="C:nucleus"/>
    <property type="evidence" value="ECO:0007669"/>
    <property type="project" value="TreeGrafter"/>
</dbReference>
<feature type="compositionally biased region" description="Basic and acidic residues" evidence="3">
    <location>
        <begin position="295"/>
        <end position="307"/>
    </location>
</feature>
<evidence type="ECO:0000256" key="1">
    <source>
        <dbReference type="ARBA" id="ARBA00023117"/>
    </source>
</evidence>
<keyword evidence="1 2" id="KW-0103">Bromodomain</keyword>
<feature type="region of interest" description="Disordered" evidence="3">
    <location>
        <begin position="1"/>
        <end position="315"/>
    </location>
</feature>
<dbReference type="PROSITE" id="PS50014">
    <property type="entry name" value="BROMODOMAIN_2"/>
    <property type="match status" value="1"/>
</dbReference>
<evidence type="ECO:0000259" key="4">
    <source>
        <dbReference type="PROSITE" id="PS50014"/>
    </source>
</evidence>
<dbReference type="InterPro" id="IPR036427">
    <property type="entry name" value="Bromodomain-like_sf"/>
</dbReference>
<gene>
    <name evidence="5" type="ORF">Tdes44962_MAKER00357</name>
</gene>
<feature type="compositionally biased region" description="Basic and acidic residues" evidence="3">
    <location>
        <begin position="20"/>
        <end position="30"/>
    </location>
</feature>
<protein>
    <submittedName>
        <fullName evidence="5">SWR1 complex bromodomain subunit bdf1-like</fullName>
    </submittedName>
</protein>
<sequence length="517" mass="55008">MATEVSRDAPAPQDHALVNGHEDSITHDVPNHTANTESFEENAALPSKEPPFDLKATAPDPAGPTPTEDVSSGIQPVADFVPKDAPTLSHPTPPPEEPLITSQANLDTQMGDADAEVSTVENADADRAADNQASVVTENATATAAPNAESGLVRPREEDDDEADEERAVKRSKVDDEVARSQAMQPESALADPAAPLTNGDAGEHQATTEHSFQPLEPTAEAGQESTAEVEMTEPRPEAATEPVPEAAKTGSVILPAPPLQNDAEPPGADAAVQEPQSAVAPAPVEPSAGLAVEQDAKPAADVKPSVEAEPDPTSTAAAIPDAQYSTAPMTDFQKATLLEKMKNLKKTKHSAVFLKPVDPVALNIPTYPEIIKNPMDLELPQIQRRCSPITASAFNIEAYFKRTMETVPGPDAAPPARAPKRASPAVKNPARREPRAPAPAAQAPPAIGLDRRESIATGREPRTVKPTGPREIPYAKPKRKEHALELKFCEHILRQIESPTLAHYNVPFLTPVDLWR</sequence>
<reference evidence="5 6" key="2">
    <citation type="journal article" date="2021" name="Curr. Genet.">
        <title>Genetic response to nitrogen starvation in the aggressive Eucalyptus foliar pathogen Teratosphaeria destructans.</title>
        <authorList>
            <person name="Havenga M."/>
            <person name="Wingfield B.D."/>
            <person name="Wingfield M.J."/>
            <person name="Dreyer L.L."/>
            <person name="Roets F."/>
            <person name="Aylward J."/>
        </authorList>
    </citation>
    <scope>NUCLEOTIDE SEQUENCE [LARGE SCALE GENOMIC DNA]</scope>
    <source>
        <strain evidence="5">CMW44962</strain>
    </source>
</reference>
<proteinExistence type="predicted"/>
<dbReference type="PANTHER" id="PTHR22880">
    <property type="entry name" value="FALZ-RELATED BROMODOMAIN-CONTAINING PROTEINS"/>
    <property type="match status" value="1"/>
</dbReference>
<dbReference type="GO" id="GO:0006355">
    <property type="term" value="P:regulation of DNA-templated transcription"/>
    <property type="evidence" value="ECO:0007669"/>
    <property type="project" value="TreeGrafter"/>
</dbReference>
<dbReference type="Gene3D" id="1.20.920.10">
    <property type="entry name" value="Bromodomain-like"/>
    <property type="match status" value="1"/>
</dbReference>
<feature type="compositionally biased region" description="Low complexity" evidence="3">
    <location>
        <begin position="133"/>
        <end position="150"/>
    </location>
</feature>
<dbReference type="SUPFAM" id="SSF47370">
    <property type="entry name" value="Bromodomain"/>
    <property type="match status" value="1"/>
</dbReference>
<evidence type="ECO:0000313" key="6">
    <source>
        <dbReference type="Proteomes" id="UP001138500"/>
    </source>
</evidence>
<organism evidence="5 6">
    <name type="scientific">Teratosphaeria destructans</name>
    <dbReference type="NCBI Taxonomy" id="418781"/>
    <lineage>
        <taxon>Eukaryota</taxon>
        <taxon>Fungi</taxon>
        <taxon>Dikarya</taxon>
        <taxon>Ascomycota</taxon>
        <taxon>Pezizomycotina</taxon>
        <taxon>Dothideomycetes</taxon>
        <taxon>Dothideomycetidae</taxon>
        <taxon>Mycosphaerellales</taxon>
        <taxon>Teratosphaeriaceae</taxon>
        <taxon>Teratosphaeria</taxon>
    </lineage>
</organism>
<reference evidence="5 6" key="1">
    <citation type="journal article" date="2018" name="IMA Fungus">
        <title>IMA Genome-F 10: Nine draft genome sequences of Claviceps purpurea s.lat., including C. arundinis, C. humidiphila, and C. cf. spartinae, pseudomolecules for the pitch canker pathogen Fusarium circinatum, draft genome of Davidsoniella eucalypti, Grosmannia galeiformis, Quambalaria eucalypti, and Teratosphaeria destructans.</title>
        <authorList>
            <person name="Wingfield B.D."/>
            <person name="Liu M."/>
            <person name="Nguyen H.D."/>
            <person name="Lane F.A."/>
            <person name="Morgan S.W."/>
            <person name="De Vos L."/>
            <person name="Wilken P.M."/>
            <person name="Duong T.A."/>
            <person name="Aylward J."/>
            <person name="Coetzee M.P."/>
            <person name="Dadej K."/>
            <person name="De Beer Z.W."/>
            <person name="Findlay W."/>
            <person name="Havenga M."/>
            <person name="Kolarik M."/>
            <person name="Menzies J.G."/>
            <person name="Naidoo K."/>
            <person name="Pochopski O."/>
            <person name="Shoukouhi P."/>
            <person name="Santana Q.C."/>
            <person name="Seifert K.A."/>
            <person name="Soal N."/>
            <person name="Steenkamp E.T."/>
            <person name="Tatham C.T."/>
            <person name="van der Nest M.A."/>
            <person name="Wingfield M.J."/>
        </authorList>
    </citation>
    <scope>NUCLEOTIDE SEQUENCE [LARGE SCALE GENOMIC DNA]</scope>
    <source>
        <strain evidence="5">CMW44962</strain>
    </source>
</reference>
<dbReference type="EMBL" id="RIBY02001867">
    <property type="protein sequence ID" value="KAH9827631.1"/>
    <property type="molecule type" value="Genomic_DNA"/>
</dbReference>
<feature type="compositionally biased region" description="Low complexity" evidence="3">
    <location>
        <begin position="271"/>
        <end position="289"/>
    </location>
</feature>
<evidence type="ECO:0000256" key="2">
    <source>
        <dbReference type="PROSITE-ProRule" id="PRU00035"/>
    </source>
</evidence>
<dbReference type="GO" id="GO:0000785">
    <property type="term" value="C:chromatin"/>
    <property type="evidence" value="ECO:0007669"/>
    <property type="project" value="TreeGrafter"/>
</dbReference>
<dbReference type="PANTHER" id="PTHR22880:SF225">
    <property type="entry name" value="BROMODOMAIN-CONTAINING PROTEIN BET-1-RELATED"/>
    <property type="match status" value="1"/>
</dbReference>
<dbReference type="AlphaFoldDB" id="A0A9W7W2F6"/>
<dbReference type="InterPro" id="IPR001487">
    <property type="entry name" value="Bromodomain"/>
</dbReference>
<dbReference type="Proteomes" id="UP001138500">
    <property type="component" value="Unassembled WGS sequence"/>
</dbReference>
<evidence type="ECO:0000256" key="3">
    <source>
        <dbReference type="SAM" id="MobiDB-lite"/>
    </source>
</evidence>
<dbReference type="Pfam" id="PF00439">
    <property type="entry name" value="Bromodomain"/>
    <property type="match status" value="1"/>
</dbReference>
<name>A0A9W7W2F6_9PEZI</name>
<feature type="region of interest" description="Disordered" evidence="3">
    <location>
        <begin position="408"/>
        <end position="479"/>
    </location>
</feature>
<dbReference type="SMART" id="SM00297">
    <property type="entry name" value="BROMO"/>
    <property type="match status" value="1"/>
</dbReference>
<dbReference type="InterPro" id="IPR050935">
    <property type="entry name" value="Bromo_chromatin_reader"/>
</dbReference>
<evidence type="ECO:0000313" key="5">
    <source>
        <dbReference type="EMBL" id="KAH9827631.1"/>
    </source>
</evidence>
<accession>A0A9W7W2F6</accession>
<feature type="compositionally biased region" description="Basic and acidic residues" evidence="3">
    <location>
        <begin position="450"/>
        <end position="464"/>
    </location>
</feature>
<feature type="compositionally biased region" description="Basic and acidic residues" evidence="3">
    <location>
        <begin position="166"/>
        <end position="179"/>
    </location>
</feature>
<comment type="caution">
    <text evidence="5">The sequence shown here is derived from an EMBL/GenBank/DDBJ whole genome shotgun (WGS) entry which is preliminary data.</text>
</comment>